<evidence type="ECO:0000256" key="4">
    <source>
        <dbReference type="ARBA" id="ARBA00022737"/>
    </source>
</evidence>
<dbReference type="GeneID" id="81586664"/>
<dbReference type="Gene3D" id="1.10.1200.10">
    <property type="entry name" value="ACP-like"/>
    <property type="match status" value="2"/>
</dbReference>
<evidence type="ECO:0000259" key="6">
    <source>
        <dbReference type="PROSITE" id="PS50075"/>
    </source>
</evidence>
<dbReference type="Proteomes" id="UP001213799">
    <property type="component" value="Unassembled WGS sequence"/>
</dbReference>
<evidence type="ECO:0000256" key="2">
    <source>
        <dbReference type="ARBA" id="ARBA00022553"/>
    </source>
</evidence>
<evidence type="ECO:0000313" key="7">
    <source>
        <dbReference type="EMBL" id="KAJ5602409.1"/>
    </source>
</evidence>
<dbReference type="PROSITE" id="PS50075">
    <property type="entry name" value="CARRIER"/>
    <property type="match status" value="2"/>
</dbReference>
<name>A0AAD6H478_9EURO</name>
<dbReference type="InterPro" id="IPR023213">
    <property type="entry name" value="CAT-like_dom_sf"/>
</dbReference>
<dbReference type="Pfam" id="PF00668">
    <property type="entry name" value="Condensation"/>
    <property type="match status" value="3"/>
</dbReference>
<dbReference type="FunFam" id="3.30.559.10:FF:000016">
    <property type="entry name" value="Nonribosomal peptide synthase Pes1"/>
    <property type="match status" value="1"/>
</dbReference>
<reference evidence="7" key="1">
    <citation type="journal article" date="2023" name="IMA Fungus">
        <title>Comparative genomic study of the Penicillium genus elucidates a diverse pangenome and 15 lateral gene transfer events.</title>
        <authorList>
            <person name="Petersen C."/>
            <person name="Sorensen T."/>
            <person name="Nielsen M.R."/>
            <person name="Sondergaard T.E."/>
            <person name="Sorensen J.L."/>
            <person name="Fitzpatrick D.A."/>
            <person name="Frisvad J.C."/>
            <person name="Nielsen K.L."/>
        </authorList>
    </citation>
    <scope>NUCLEOTIDE SEQUENCE</scope>
    <source>
        <strain evidence="7">IBT 12815</strain>
    </source>
</reference>
<evidence type="ECO:0000256" key="3">
    <source>
        <dbReference type="ARBA" id="ARBA00022598"/>
    </source>
</evidence>
<dbReference type="SUPFAM" id="SSF52777">
    <property type="entry name" value="CoA-dependent acyltransferases"/>
    <property type="match status" value="6"/>
</dbReference>
<dbReference type="Pfam" id="PF00550">
    <property type="entry name" value="PP-binding"/>
    <property type="match status" value="2"/>
</dbReference>
<evidence type="ECO:0000256" key="1">
    <source>
        <dbReference type="ARBA" id="ARBA00022450"/>
    </source>
</evidence>
<comment type="caution">
    <text evidence="7">The sequence shown here is derived from an EMBL/GenBank/DDBJ whole genome shotgun (WGS) entry which is preliminary data.</text>
</comment>
<keyword evidence="4" id="KW-0677">Repeat</keyword>
<dbReference type="RefSeq" id="XP_056752207.1">
    <property type="nucleotide sequence ID" value="XM_056896422.1"/>
</dbReference>
<dbReference type="Gene3D" id="3.30.559.30">
    <property type="entry name" value="Nonribosomal peptide synthetase, condensation domain"/>
    <property type="match status" value="3"/>
</dbReference>
<keyword evidence="3" id="KW-0436">Ligase</keyword>
<dbReference type="InterPro" id="IPR042099">
    <property type="entry name" value="ANL_N_sf"/>
</dbReference>
<dbReference type="Pfam" id="PF00501">
    <property type="entry name" value="AMP-binding"/>
    <property type="match status" value="1"/>
</dbReference>
<dbReference type="FunFam" id="1.10.1200.10:FF:000005">
    <property type="entry name" value="Nonribosomal peptide synthetase 1"/>
    <property type="match status" value="2"/>
</dbReference>
<dbReference type="InterPro" id="IPR000873">
    <property type="entry name" value="AMP-dep_synth/lig_dom"/>
</dbReference>
<dbReference type="PANTHER" id="PTHR45398">
    <property type="match status" value="1"/>
</dbReference>
<dbReference type="InterPro" id="IPR036736">
    <property type="entry name" value="ACP-like_sf"/>
</dbReference>
<feature type="domain" description="Carrier" evidence="6">
    <location>
        <begin position="808"/>
        <end position="884"/>
    </location>
</feature>
<evidence type="ECO:0000313" key="8">
    <source>
        <dbReference type="Proteomes" id="UP001213799"/>
    </source>
</evidence>
<dbReference type="Gene3D" id="3.30.559.10">
    <property type="entry name" value="Chloramphenicol acetyltransferase-like domain"/>
    <property type="match status" value="3"/>
</dbReference>
<evidence type="ECO:0000256" key="5">
    <source>
        <dbReference type="ARBA" id="ARBA00029454"/>
    </source>
</evidence>
<dbReference type="InterPro" id="IPR045851">
    <property type="entry name" value="AMP-bd_C_sf"/>
</dbReference>
<gene>
    <name evidence="7" type="ORF">N7537_005365</name>
</gene>
<dbReference type="InterPro" id="IPR001242">
    <property type="entry name" value="Condensation_dom"/>
</dbReference>
<protein>
    <submittedName>
        <fullName evidence="7">Acetyl-CoA synthetase-like protein</fullName>
    </submittedName>
</protein>
<dbReference type="FunFam" id="3.30.559.30:FF:000003">
    <property type="entry name" value="Nonribosomal peptide synthase SidD"/>
    <property type="match status" value="1"/>
</dbReference>
<feature type="domain" description="Carrier" evidence="6">
    <location>
        <begin position="1"/>
        <end position="76"/>
    </location>
</feature>
<proteinExistence type="inferred from homology"/>
<dbReference type="Gene3D" id="3.40.50.12780">
    <property type="entry name" value="N-terminal domain of ligase-like"/>
    <property type="match status" value="1"/>
</dbReference>
<dbReference type="CDD" id="cd19545">
    <property type="entry name" value="FUM14_C_NRPS-like"/>
    <property type="match status" value="1"/>
</dbReference>
<dbReference type="GO" id="GO:0044550">
    <property type="term" value="P:secondary metabolite biosynthetic process"/>
    <property type="evidence" value="ECO:0007669"/>
    <property type="project" value="UniProtKB-ARBA"/>
</dbReference>
<dbReference type="CDD" id="cd19534">
    <property type="entry name" value="E_NRPS"/>
    <property type="match status" value="1"/>
</dbReference>
<keyword evidence="2" id="KW-0597">Phosphoprotein</keyword>
<sequence>MSSQLEITLQTLYSQILKLDLDQIGADDDFFRLRGDSIAAMRLVAAARQENLTLTVADVFNHPILCDLAKHARLTTAKESSSPHSCDLSSSVASFSLLPKEHHRQKKVWEQALSLCGLKREEVEDIYPTTALQEGLMALTAQKTGMYTAQLILSLSPGVDVKRLQDAWQCVVDSNAILRTRIVPTEDVRSIQVVVKNESISWTTIPTAHFPSLELYLAHDLADPMSFGQRLVRFALVNSSCDHGAPTTQHEELPPNSSQTMVLSMHHAIHDRWSISNLLRQVDDAYHGMQLKYQDFSPFISRLVRQDEDAVRKFWTSEFDGLEVAEFPSSATPVPNDDQTAPRGSVNCAVPINLPHDSRYTVSNLIRLAWAIVVSAYTQSEDVVFGLTVLGRGAAVPRIDEMTGPTVATVPFRVSVKANDTVERALTTIQNHVTDLIMYEQTGIQNIRKISPEAAIACNFRSHLGIQPPLSDNTKGSGSRILSLSSSATDYTLYASYPLLIVCGLPGENNIMDIQVNFDTAALSEAQTSRIMSQFVHVLRQICTTQAHEISKIEVICEDEMAQLRSWNSSLPVSTDLTVHDMVLQHCMKKPNDLAISTSHETVSFGALSRLSERLAEILISLGVQKNSIVALCFEKSIWPVVGMMGIMRAGATCVNIDPTLPVSRVRQMLTTTNSEFALASPSRKQHLEECSPGPLKVLALSSLSDVTDPVPTLSASARGRIDGEMEFLAPPTDAFRTEAFRACEKLKALLPPYMIPAMLLPLWTLPLTKTSKTDRKVLREEVVRMPIEMFSKYEGATRHEGQGPSRKPSTIIEIQLQQIWSSVLNIECDRIGLDDTFHSLGGESISAMQVVARSRSSGLVVTVANILRSKTIALLAKCVQVQEVSQDTLSGATYLEEDQLKGEFQLSPIQQMFFEVAPEGHNHFNQSFLLRLTRRVDAADISRAITTIVEHHPMLRARFHRHPDGQWTQKVLTKDPVSSFSFRSHAVHSRLEVDSISAQSQNSLDIKNGPLMAVDIISVGQEELYLHLLAHHLVIDFVSWRIIFQDLEELLSLGRITGSKSSSFQGWIKAQAEYAATNIRPELALPLHSPDDINLEQFWGVTPSENTYEAIHQRSFKISPHATSLLFGEANKAFDTQAVEIFQAAVLHSFVQTFSNRPAPTIFTEGHGREPWDSSIDLTRTVGWFTTMWPVHVPLTPEDDILEAVRQTKDSRRLVPANGWQYFVSRYHNAEGRVKFYRDGPVEILFNYVGLYQQLQRPDSLFRLERKDQQPDIAAGVKRFALVDISVSVVDGCLAYTFFTNGSMKHQDGLATWVQRCESSLHEASERLVATRLQYTLSNFPMLPSLTYNDLDRFMEHTLPDLGLVNHEIEDIYPCSPVQRGILLSQAKNPHQYLDVAIWRVSLADDHAVDIPRLQSAWQQVVDRHPILRTIFIPVSGCNYPDQVVLRRIQAEIQVCELSNSSKPRTFSAQTPLHSRHRLFITKEPKGSVRMELLISHSLIDGGSNPIIQRDLSMAYDGTLSSSLPPVYRNYISYLEDQQSQYQLSKHYWQEYVKGLEPCLFPNLRALSSEDKDDTPFEGTKSVVETLNLSGDVQSFCKAHGFTATNLVHVSWALVLRCFTGTDDVCFGYLTSGRDIPIEGIEDAVGPFFNLLVRRIHLPQTSPIISVLSDTQDTILDNLSHQHYPLADLYHAHGLAGQSLFNTLVSVQQFRVDDHASNLILEHEGGHDPTEASHTPYVMLPATVLRK</sequence>
<dbReference type="FunFam" id="3.30.559.30:FF:000002">
    <property type="entry name" value="Nonribosomal peptide synthase Pes1"/>
    <property type="match status" value="1"/>
</dbReference>
<keyword evidence="8" id="KW-1185">Reference proteome</keyword>
<accession>A0AAD6H478</accession>
<dbReference type="CDD" id="cd19542">
    <property type="entry name" value="CT_NRPS-like"/>
    <property type="match status" value="1"/>
</dbReference>
<dbReference type="Gene3D" id="3.30.300.30">
    <property type="match status" value="1"/>
</dbReference>
<dbReference type="EMBL" id="JAQJAE010000003">
    <property type="protein sequence ID" value="KAJ5602409.1"/>
    <property type="molecule type" value="Genomic_DNA"/>
</dbReference>
<dbReference type="InterPro" id="IPR009081">
    <property type="entry name" value="PP-bd_ACP"/>
</dbReference>
<reference evidence="7" key="2">
    <citation type="submission" date="2023-01" db="EMBL/GenBank/DDBJ databases">
        <authorList>
            <person name="Petersen C."/>
        </authorList>
    </citation>
    <scope>NUCLEOTIDE SEQUENCE</scope>
    <source>
        <strain evidence="7">IBT 12815</strain>
    </source>
</reference>
<dbReference type="SUPFAM" id="SSF56801">
    <property type="entry name" value="Acetyl-CoA synthetase-like"/>
    <property type="match status" value="2"/>
</dbReference>
<dbReference type="PANTHER" id="PTHR45398:SF1">
    <property type="entry name" value="ENZYME, PUTATIVE (JCVI)-RELATED"/>
    <property type="match status" value="1"/>
</dbReference>
<dbReference type="SUPFAM" id="SSF47336">
    <property type="entry name" value="ACP-like"/>
    <property type="match status" value="2"/>
</dbReference>
<keyword evidence="1" id="KW-0596">Phosphopantetheine</keyword>
<comment type="similarity">
    <text evidence="5">Belongs to the NRP synthetase family.</text>
</comment>
<dbReference type="GO" id="GO:0016874">
    <property type="term" value="F:ligase activity"/>
    <property type="evidence" value="ECO:0007669"/>
    <property type="project" value="UniProtKB-KW"/>
</dbReference>
<organism evidence="7 8">
    <name type="scientific">Penicillium hordei</name>
    <dbReference type="NCBI Taxonomy" id="40994"/>
    <lineage>
        <taxon>Eukaryota</taxon>
        <taxon>Fungi</taxon>
        <taxon>Dikarya</taxon>
        <taxon>Ascomycota</taxon>
        <taxon>Pezizomycotina</taxon>
        <taxon>Eurotiomycetes</taxon>
        <taxon>Eurotiomycetidae</taxon>
        <taxon>Eurotiales</taxon>
        <taxon>Aspergillaceae</taxon>
        <taxon>Penicillium</taxon>
    </lineage>
</organism>